<name>A0A6M3LN43_9ZZZZ</name>
<organism evidence="1">
    <name type="scientific">viral metagenome</name>
    <dbReference type="NCBI Taxonomy" id="1070528"/>
    <lineage>
        <taxon>unclassified sequences</taxon>
        <taxon>metagenomes</taxon>
        <taxon>organismal metagenomes</taxon>
    </lineage>
</organism>
<sequence>MFDKFTHRFCRDRKGGYAWYDYHQANHARRFHRYVEAHGLMCQECGGMGQLYEETIAEHAIYIECGWCLGSGRVPRHLRGTWLRWKREEKREAHARP</sequence>
<accession>A0A6M3LN43</accession>
<gene>
    <name evidence="1" type="ORF">MM415B03735_0005</name>
</gene>
<reference evidence="1" key="1">
    <citation type="submission" date="2020-03" db="EMBL/GenBank/DDBJ databases">
        <title>The deep terrestrial virosphere.</title>
        <authorList>
            <person name="Holmfeldt K."/>
            <person name="Nilsson E."/>
            <person name="Simone D."/>
            <person name="Lopez-Fernandez M."/>
            <person name="Wu X."/>
            <person name="de Brujin I."/>
            <person name="Lundin D."/>
            <person name="Andersson A."/>
            <person name="Bertilsson S."/>
            <person name="Dopson M."/>
        </authorList>
    </citation>
    <scope>NUCLEOTIDE SEQUENCE</scope>
    <source>
        <strain evidence="1">MM415B03735</strain>
    </source>
</reference>
<evidence type="ECO:0000313" key="1">
    <source>
        <dbReference type="EMBL" id="QJA94804.1"/>
    </source>
</evidence>
<dbReference type="AlphaFoldDB" id="A0A6M3LN43"/>
<proteinExistence type="predicted"/>
<protein>
    <submittedName>
        <fullName evidence="1">Uncharacterized protein</fullName>
    </submittedName>
</protein>
<dbReference type="EMBL" id="MT143262">
    <property type="protein sequence ID" value="QJA94804.1"/>
    <property type="molecule type" value="Genomic_DNA"/>
</dbReference>